<proteinExistence type="predicted"/>
<dbReference type="GO" id="GO:0016787">
    <property type="term" value="F:hydrolase activity"/>
    <property type="evidence" value="ECO:0007669"/>
    <property type="project" value="UniProtKB-KW"/>
</dbReference>
<sequence>MAGFVASGPLLPPSALPDSPPSPEPSASTALPRLWAVLPALLLAALAMAVALDGSNQQIFLALNAAASGWLPPTAWSAITLGGSAIGTIALLAPTLKTQPRWLASAFLAAPLAILFSNGAKRYFDVMRPAGVLQAESFTLIGQKLYVHSFPSGHATTAFLAAAVIILAWPKAATRWWAAPAICAAAALVALSRIAVGAHWPLDVLTGAAGGWLAGVLGTWLSGRVRFWQKPGGVRSMAAIALATSLALLFVDLGYPLARLYQIGLAAWGIGGAAAALMNNPERGP</sequence>
<keyword evidence="2" id="KW-1003">Cell membrane</keyword>
<evidence type="ECO:0000256" key="2">
    <source>
        <dbReference type="ARBA" id="ARBA00022475"/>
    </source>
</evidence>
<dbReference type="InterPro" id="IPR000326">
    <property type="entry name" value="PAP2/HPO"/>
</dbReference>
<dbReference type="Proteomes" id="UP000389128">
    <property type="component" value="Unassembled WGS sequence"/>
</dbReference>
<dbReference type="EMBL" id="SDKK01000011">
    <property type="protein sequence ID" value="TYC56202.1"/>
    <property type="molecule type" value="Genomic_DNA"/>
</dbReference>
<dbReference type="Pfam" id="PF01569">
    <property type="entry name" value="PAP2"/>
    <property type="match status" value="1"/>
</dbReference>
<feature type="transmembrane region" description="Helical" evidence="8">
    <location>
        <begin position="176"/>
        <end position="195"/>
    </location>
</feature>
<dbReference type="Gene3D" id="1.20.144.10">
    <property type="entry name" value="Phosphatidic acid phosphatase type 2/haloperoxidase"/>
    <property type="match status" value="1"/>
</dbReference>
<comment type="caution">
    <text evidence="10">The sequence shown here is derived from an EMBL/GenBank/DDBJ whole genome shotgun (WGS) entry which is preliminary data.</text>
</comment>
<evidence type="ECO:0000256" key="4">
    <source>
        <dbReference type="ARBA" id="ARBA00022801"/>
    </source>
</evidence>
<keyword evidence="5 8" id="KW-1133">Transmembrane helix</keyword>
<dbReference type="OrthoDB" id="9801622at2"/>
<dbReference type="PANTHER" id="PTHR14969:SF62">
    <property type="entry name" value="DECAPRENYLPHOSPHORYL-5-PHOSPHORIBOSE PHOSPHATASE RV3807C-RELATED"/>
    <property type="match status" value="1"/>
</dbReference>
<evidence type="ECO:0000313" key="11">
    <source>
        <dbReference type="Proteomes" id="UP000389128"/>
    </source>
</evidence>
<keyword evidence="6 8" id="KW-0472">Membrane</keyword>
<evidence type="ECO:0000256" key="1">
    <source>
        <dbReference type="ARBA" id="ARBA00004651"/>
    </source>
</evidence>
<evidence type="ECO:0000256" key="7">
    <source>
        <dbReference type="SAM" id="MobiDB-lite"/>
    </source>
</evidence>
<feature type="transmembrane region" description="Helical" evidence="8">
    <location>
        <begin position="145"/>
        <end position="170"/>
    </location>
</feature>
<dbReference type="GO" id="GO:0005886">
    <property type="term" value="C:plasma membrane"/>
    <property type="evidence" value="ECO:0007669"/>
    <property type="project" value="UniProtKB-SubCell"/>
</dbReference>
<accession>A0A6C2CS12</accession>
<evidence type="ECO:0000256" key="6">
    <source>
        <dbReference type="ARBA" id="ARBA00023136"/>
    </source>
</evidence>
<feature type="domain" description="Phosphatidic acid phosphatase type 2/haloperoxidase" evidence="9">
    <location>
        <begin position="103"/>
        <end position="219"/>
    </location>
</feature>
<feature type="transmembrane region" description="Helical" evidence="8">
    <location>
        <begin position="102"/>
        <end position="124"/>
    </location>
</feature>
<protein>
    <submittedName>
        <fullName evidence="10">Phosphatase PAP2 family protein</fullName>
    </submittedName>
</protein>
<name>A0A6C2CS12_9RHOO</name>
<feature type="transmembrane region" description="Helical" evidence="8">
    <location>
        <begin position="73"/>
        <end position="96"/>
    </location>
</feature>
<comment type="subcellular location">
    <subcellularLocation>
        <location evidence="1">Cell membrane</location>
        <topology evidence="1">Multi-pass membrane protein</topology>
    </subcellularLocation>
</comment>
<evidence type="ECO:0000256" key="3">
    <source>
        <dbReference type="ARBA" id="ARBA00022692"/>
    </source>
</evidence>
<feature type="region of interest" description="Disordered" evidence="7">
    <location>
        <begin position="1"/>
        <end position="27"/>
    </location>
</feature>
<reference evidence="10 11" key="1">
    <citation type="submission" date="2019-01" db="EMBL/GenBank/DDBJ databases">
        <title>Zoogloea oleivorans genome sequencing and assembly.</title>
        <authorList>
            <person name="Tancsics A."/>
            <person name="Farkas M."/>
            <person name="Kriszt B."/>
            <person name="Maroti G."/>
            <person name="Horvath B."/>
        </authorList>
    </citation>
    <scope>NUCLEOTIDE SEQUENCE [LARGE SCALE GENOMIC DNA]</scope>
    <source>
        <strain evidence="10 11">Buc</strain>
    </source>
</reference>
<evidence type="ECO:0000259" key="9">
    <source>
        <dbReference type="SMART" id="SM00014"/>
    </source>
</evidence>
<feature type="transmembrane region" description="Helical" evidence="8">
    <location>
        <begin position="33"/>
        <end position="52"/>
    </location>
</feature>
<feature type="transmembrane region" description="Helical" evidence="8">
    <location>
        <begin position="233"/>
        <end position="253"/>
    </location>
</feature>
<dbReference type="InterPro" id="IPR036938">
    <property type="entry name" value="PAP2/HPO_sf"/>
</dbReference>
<feature type="transmembrane region" description="Helical" evidence="8">
    <location>
        <begin position="260"/>
        <end position="278"/>
    </location>
</feature>
<feature type="transmembrane region" description="Helical" evidence="8">
    <location>
        <begin position="202"/>
        <end position="221"/>
    </location>
</feature>
<dbReference type="SUPFAM" id="SSF48317">
    <property type="entry name" value="Acid phosphatase/Vanadium-dependent haloperoxidase"/>
    <property type="match status" value="1"/>
</dbReference>
<dbReference type="PANTHER" id="PTHR14969">
    <property type="entry name" value="SPHINGOSINE-1-PHOSPHATE PHOSPHOHYDROLASE"/>
    <property type="match status" value="1"/>
</dbReference>
<evidence type="ECO:0000256" key="5">
    <source>
        <dbReference type="ARBA" id="ARBA00022989"/>
    </source>
</evidence>
<feature type="compositionally biased region" description="Pro residues" evidence="7">
    <location>
        <begin position="10"/>
        <end position="24"/>
    </location>
</feature>
<keyword evidence="4" id="KW-0378">Hydrolase</keyword>
<dbReference type="SMART" id="SM00014">
    <property type="entry name" value="acidPPc"/>
    <property type="match status" value="1"/>
</dbReference>
<organism evidence="10 11">
    <name type="scientific">Zoogloea oleivorans</name>
    <dbReference type="NCBI Taxonomy" id="1552750"/>
    <lineage>
        <taxon>Bacteria</taxon>
        <taxon>Pseudomonadati</taxon>
        <taxon>Pseudomonadota</taxon>
        <taxon>Betaproteobacteria</taxon>
        <taxon>Rhodocyclales</taxon>
        <taxon>Zoogloeaceae</taxon>
        <taxon>Zoogloea</taxon>
    </lineage>
</organism>
<dbReference type="AlphaFoldDB" id="A0A6C2CS12"/>
<keyword evidence="11" id="KW-1185">Reference proteome</keyword>
<gene>
    <name evidence="10" type="ORF">ETQ85_12950</name>
</gene>
<evidence type="ECO:0000313" key="10">
    <source>
        <dbReference type="EMBL" id="TYC56202.1"/>
    </source>
</evidence>
<keyword evidence="3 8" id="KW-0812">Transmembrane</keyword>
<dbReference type="CDD" id="cd01610">
    <property type="entry name" value="PAP2_like"/>
    <property type="match status" value="1"/>
</dbReference>
<evidence type="ECO:0000256" key="8">
    <source>
        <dbReference type="SAM" id="Phobius"/>
    </source>
</evidence>